<dbReference type="Pfam" id="PF02076">
    <property type="entry name" value="STE3"/>
    <property type="match status" value="1"/>
</dbReference>
<name>A0A409XKV5_PSICY</name>
<dbReference type="InParanoid" id="A0A409XKV5"/>
<feature type="transmembrane region" description="Helical" evidence="1">
    <location>
        <begin position="37"/>
        <end position="55"/>
    </location>
</feature>
<evidence type="ECO:0008006" key="4">
    <source>
        <dbReference type="Google" id="ProtNLM"/>
    </source>
</evidence>
<dbReference type="GO" id="GO:0004932">
    <property type="term" value="F:mating-type factor pheromone receptor activity"/>
    <property type="evidence" value="ECO:0007669"/>
    <property type="project" value="InterPro"/>
</dbReference>
<dbReference type="OrthoDB" id="2874149at2759"/>
<keyword evidence="1" id="KW-0472">Membrane</keyword>
<feature type="transmembrane region" description="Helical" evidence="1">
    <location>
        <begin position="6"/>
        <end position="25"/>
    </location>
</feature>
<evidence type="ECO:0000313" key="2">
    <source>
        <dbReference type="EMBL" id="PPQ91377.1"/>
    </source>
</evidence>
<keyword evidence="1" id="KW-1133">Transmembrane helix</keyword>
<dbReference type="PRINTS" id="PR00899">
    <property type="entry name" value="GPCRSTE3"/>
</dbReference>
<keyword evidence="1" id="KW-0812">Transmembrane</keyword>
<accession>A0A409XKV5</accession>
<keyword evidence="3" id="KW-1185">Reference proteome</keyword>
<organism evidence="2 3">
    <name type="scientific">Psilocybe cyanescens</name>
    <dbReference type="NCBI Taxonomy" id="93625"/>
    <lineage>
        <taxon>Eukaryota</taxon>
        <taxon>Fungi</taxon>
        <taxon>Dikarya</taxon>
        <taxon>Basidiomycota</taxon>
        <taxon>Agaricomycotina</taxon>
        <taxon>Agaricomycetes</taxon>
        <taxon>Agaricomycetidae</taxon>
        <taxon>Agaricales</taxon>
        <taxon>Agaricineae</taxon>
        <taxon>Strophariaceae</taxon>
        <taxon>Psilocybe</taxon>
    </lineage>
</organism>
<evidence type="ECO:0000313" key="3">
    <source>
        <dbReference type="Proteomes" id="UP000283269"/>
    </source>
</evidence>
<comment type="caution">
    <text evidence="2">The sequence shown here is derived from an EMBL/GenBank/DDBJ whole genome shotgun (WGS) entry which is preliminary data.</text>
</comment>
<reference evidence="2 3" key="1">
    <citation type="journal article" date="2018" name="Evol. Lett.">
        <title>Horizontal gene cluster transfer increased hallucinogenic mushroom diversity.</title>
        <authorList>
            <person name="Reynolds H.T."/>
            <person name="Vijayakumar V."/>
            <person name="Gluck-Thaler E."/>
            <person name="Korotkin H.B."/>
            <person name="Matheny P.B."/>
            <person name="Slot J.C."/>
        </authorList>
    </citation>
    <scope>NUCLEOTIDE SEQUENCE [LARGE SCALE GENOMIC DNA]</scope>
    <source>
        <strain evidence="2 3">2631</strain>
    </source>
</reference>
<dbReference type="AlphaFoldDB" id="A0A409XKV5"/>
<dbReference type="GO" id="GO:0016020">
    <property type="term" value="C:membrane"/>
    <property type="evidence" value="ECO:0007669"/>
    <property type="project" value="InterPro"/>
</dbReference>
<dbReference type="InterPro" id="IPR001499">
    <property type="entry name" value="GPCR_STE3"/>
</dbReference>
<proteinExistence type="predicted"/>
<dbReference type="EMBL" id="NHYD01001360">
    <property type="protein sequence ID" value="PPQ91377.1"/>
    <property type="molecule type" value="Genomic_DNA"/>
</dbReference>
<protein>
    <recommendedName>
        <fullName evidence="4">Chitin synthase export chaperone</fullName>
    </recommendedName>
</protein>
<dbReference type="Proteomes" id="UP000283269">
    <property type="component" value="Unassembled WGS sequence"/>
</dbReference>
<evidence type="ECO:0000256" key="1">
    <source>
        <dbReference type="SAM" id="Phobius"/>
    </source>
</evidence>
<gene>
    <name evidence="2" type="ORF">CVT25_004144</name>
</gene>
<sequence>MTYLNVVFSAFAFIGFVMCVISFPWQIESWNTGTCLYMAWAGLGCLNQFVNSVVWNHVYLNRAPVWCDICKIGPILYPEDRQAEQN</sequence>